<keyword evidence="3" id="KW-1185">Reference proteome</keyword>
<dbReference type="Proteomes" id="UP000218677">
    <property type="component" value="Unassembled WGS sequence"/>
</dbReference>
<feature type="transmembrane region" description="Helical" evidence="1">
    <location>
        <begin position="51"/>
        <end position="73"/>
    </location>
</feature>
<gene>
    <name evidence="2" type="ORF">CPA45_15055</name>
</gene>
<sequence>MNSDSNKYLVTAALCCVVAALAHVGCIVFGADWYRFFGAGEEMAQMAEQGLWYPAIVTSVIVLILLICALYGLSGAGVIKRLPLTRLALVVIAGIFIFRGVSFVGLIPMFPENSLTFWLISSGICLFIGGLFAIGSLQQWSKLGSKNA</sequence>
<proteinExistence type="predicted"/>
<keyword evidence="1" id="KW-0812">Transmembrane</keyword>
<dbReference type="RefSeq" id="WP_096652841.1">
    <property type="nucleotide sequence ID" value="NZ_NWUX01000014.1"/>
</dbReference>
<evidence type="ECO:0000256" key="1">
    <source>
        <dbReference type="SAM" id="Phobius"/>
    </source>
</evidence>
<keyword evidence="1" id="KW-0472">Membrane</keyword>
<feature type="transmembrane region" description="Helical" evidence="1">
    <location>
        <begin position="116"/>
        <end position="137"/>
    </location>
</feature>
<dbReference type="OrthoDB" id="5457135at2"/>
<feature type="transmembrane region" description="Helical" evidence="1">
    <location>
        <begin position="9"/>
        <end position="31"/>
    </location>
</feature>
<feature type="transmembrane region" description="Helical" evidence="1">
    <location>
        <begin position="85"/>
        <end position="110"/>
    </location>
</feature>
<accession>A0A2A4HLF1</accession>
<evidence type="ECO:0000313" key="2">
    <source>
        <dbReference type="EMBL" id="PCF94931.1"/>
    </source>
</evidence>
<organism evidence="2 3">
    <name type="scientific">Vreelandella nigrificans</name>
    <dbReference type="NCBI Taxonomy" id="2042704"/>
    <lineage>
        <taxon>Bacteria</taxon>
        <taxon>Pseudomonadati</taxon>
        <taxon>Pseudomonadota</taxon>
        <taxon>Gammaproteobacteria</taxon>
        <taxon>Oceanospirillales</taxon>
        <taxon>Halomonadaceae</taxon>
        <taxon>Vreelandella</taxon>
    </lineage>
</organism>
<evidence type="ECO:0000313" key="3">
    <source>
        <dbReference type="Proteomes" id="UP000218677"/>
    </source>
</evidence>
<evidence type="ECO:0008006" key="4">
    <source>
        <dbReference type="Google" id="ProtNLM"/>
    </source>
</evidence>
<reference evidence="3" key="1">
    <citation type="submission" date="2017-09" db="EMBL/GenBank/DDBJ databases">
        <authorList>
            <person name="Cho G.-S."/>
            <person name="Oguntoyinbo F.A."/>
            <person name="Cnockaert M."/>
            <person name="Kabisch J."/>
            <person name="Neve H."/>
            <person name="Bockelmann W."/>
            <person name="Wenning M."/>
            <person name="Franz C.M."/>
            <person name="Vandamme P."/>
        </authorList>
    </citation>
    <scope>NUCLEOTIDE SEQUENCE [LARGE SCALE GENOMIC DNA]</scope>
    <source>
        <strain evidence="3">MBT G8648</strain>
    </source>
</reference>
<name>A0A2A4HLF1_9GAMM</name>
<protein>
    <recommendedName>
        <fullName evidence="4">DUF3995 domain-containing protein</fullName>
    </recommendedName>
</protein>
<dbReference type="EMBL" id="NWUX01000014">
    <property type="protein sequence ID" value="PCF94931.1"/>
    <property type="molecule type" value="Genomic_DNA"/>
</dbReference>
<dbReference type="AlphaFoldDB" id="A0A2A4HLF1"/>
<comment type="caution">
    <text evidence="2">The sequence shown here is derived from an EMBL/GenBank/DDBJ whole genome shotgun (WGS) entry which is preliminary data.</text>
</comment>
<keyword evidence="1" id="KW-1133">Transmembrane helix</keyword>